<sequence length="309" mass="33382">MAVARPVWAVVVLGLLAMVQQSMQQSLRHHHADLAHAHETPAFAILVTSTNAEKALNDSGLFVPTSYIDLFGRRFVTGTIHGANVVYVRTSTNPSIHVAVTMQILADNFKLRGIINFGSAGATNETLSIGSVFVPSLITFSGTWEWLSMNSSYIGQLQFGQFNYPKNGENLLGSVKYGLIDVYENGRLGVRQYIPDSQSWLRIASRIEEVDSADVVIGLKSSSSDIFVNNPAYREFLYKTFGVSTVDTSSAAVGLAAKSYGLDFIVFRGVSNYAGAGDSAQSASELANANAVKAVTRFIWLATVPRSGI</sequence>
<organism evidence="3 4">
    <name type="scientific">Ricinus communis</name>
    <name type="common">Castor bean</name>
    <dbReference type="NCBI Taxonomy" id="3988"/>
    <lineage>
        <taxon>Eukaryota</taxon>
        <taxon>Viridiplantae</taxon>
        <taxon>Streptophyta</taxon>
        <taxon>Embryophyta</taxon>
        <taxon>Tracheophyta</taxon>
        <taxon>Spermatophyta</taxon>
        <taxon>Magnoliopsida</taxon>
        <taxon>eudicotyledons</taxon>
        <taxon>Gunneridae</taxon>
        <taxon>Pentapetalae</taxon>
        <taxon>rosids</taxon>
        <taxon>fabids</taxon>
        <taxon>Malpighiales</taxon>
        <taxon>Euphorbiaceae</taxon>
        <taxon>Acalyphoideae</taxon>
        <taxon>Acalypheae</taxon>
        <taxon>Ricinus</taxon>
    </lineage>
</organism>
<keyword evidence="4" id="KW-1185">Reference proteome</keyword>
<dbReference type="EMBL" id="EQ973846">
    <property type="protein sequence ID" value="EEF42311.1"/>
    <property type="molecule type" value="Genomic_DNA"/>
</dbReference>
<evidence type="ECO:0000313" key="3">
    <source>
        <dbReference type="EMBL" id="EEF42311.1"/>
    </source>
</evidence>
<dbReference type="Pfam" id="PF01048">
    <property type="entry name" value="PNP_UDP_1"/>
    <property type="match status" value="1"/>
</dbReference>
<dbReference type="InterPro" id="IPR000845">
    <property type="entry name" value="Nucleoside_phosphorylase_d"/>
</dbReference>
<feature type="signal peptide" evidence="1">
    <location>
        <begin position="1"/>
        <end position="24"/>
    </location>
</feature>
<dbReference type="CDD" id="cd09008">
    <property type="entry name" value="MTAN"/>
    <property type="match status" value="1"/>
</dbReference>
<evidence type="ECO:0000313" key="4">
    <source>
        <dbReference type="Proteomes" id="UP000008311"/>
    </source>
</evidence>
<feature type="domain" description="Nucleoside phosphorylase" evidence="2">
    <location>
        <begin position="71"/>
        <end position="298"/>
    </location>
</feature>
<gene>
    <name evidence="3" type="ORF">RCOM_1323590</name>
</gene>
<dbReference type="AlphaFoldDB" id="B9S1W8"/>
<dbReference type="InterPro" id="IPR035994">
    <property type="entry name" value="Nucleoside_phosphorylase_sf"/>
</dbReference>
<dbReference type="SUPFAM" id="SSF53167">
    <property type="entry name" value="Purine and uridine phosphorylases"/>
    <property type="match status" value="1"/>
</dbReference>
<dbReference type="Proteomes" id="UP000008311">
    <property type="component" value="Unassembled WGS sequence"/>
</dbReference>
<evidence type="ECO:0000259" key="2">
    <source>
        <dbReference type="Pfam" id="PF01048"/>
    </source>
</evidence>
<dbReference type="PANTHER" id="PTHR21234:SF45">
    <property type="entry name" value="NUCLEOSIDE PHOSPHORYLASE DOMAIN-CONTAINING PROTEIN"/>
    <property type="match status" value="1"/>
</dbReference>
<dbReference type="Gene3D" id="3.40.50.1580">
    <property type="entry name" value="Nucleoside phosphorylase domain"/>
    <property type="match status" value="1"/>
</dbReference>
<proteinExistence type="predicted"/>
<feature type="chain" id="PRO_5002888935" evidence="1">
    <location>
        <begin position="25"/>
        <end position="309"/>
    </location>
</feature>
<dbReference type="GO" id="GO:0003824">
    <property type="term" value="F:catalytic activity"/>
    <property type="evidence" value="ECO:0007669"/>
    <property type="project" value="InterPro"/>
</dbReference>
<dbReference type="InParanoid" id="B9S1W8"/>
<dbReference type="PANTHER" id="PTHR21234">
    <property type="entry name" value="PURINE NUCLEOSIDE PHOSPHORYLASE"/>
    <property type="match status" value="1"/>
</dbReference>
<reference evidence="4" key="1">
    <citation type="journal article" date="2010" name="Nat. Biotechnol.">
        <title>Draft genome sequence of the oilseed species Ricinus communis.</title>
        <authorList>
            <person name="Chan A.P."/>
            <person name="Crabtree J."/>
            <person name="Zhao Q."/>
            <person name="Lorenzi H."/>
            <person name="Orvis J."/>
            <person name="Puiu D."/>
            <person name="Melake-Berhan A."/>
            <person name="Jones K.M."/>
            <person name="Redman J."/>
            <person name="Chen G."/>
            <person name="Cahoon E.B."/>
            <person name="Gedil M."/>
            <person name="Stanke M."/>
            <person name="Haas B.J."/>
            <person name="Wortman J.R."/>
            <person name="Fraser-Liggett C.M."/>
            <person name="Ravel J."/>
            <person name="Rabinowicz P.D."/>
        </authorList>
    </citation>
    <scope>NUCLEOTIDE SEQUENCE [LARGE SCALE GENOMIC DNA]</scope>
    <source>
        <strain evidence="4">cv. Hale</strain>
    </source>
</reference>
<evidence type="ECO:0000256" key="1">
    <source>
        <dbReference type="SAM" id="SignalP"/>
    </source>
</evidence>
<keyword evidence="1" id="KW-0732">Signal</keyword>
<dbReference type="STRING" id="3988.B9S1W8"/>
<dbReference type="GO" id="GO:0009116">
    <property type="term" value="P:nucleoside metabolic process"/>
    <property type="evidence" value="ECO:0007669"/>
    <property type="project" value="InterPro"/>
</dbReference>
<accession>B9S1W8</accession>
<name>B9S1W8_RICCO</name>
<dbReference type="eggNOG" id="ENOG502R9B2">
    <property type="taxonomic scope" value="Eukaryota"/>
</dbReference>
<protein>
    <submittedName>
        <fullName evidence="3">Mta/sah nucleosidase, putative</fullName>
    </submittedName>
</protein>